<accession>A0A8T1X572</accession>
<keyword evidence="8 11" id="KW-0256">Endoplasmic reticulum</keyword>
<evidence type="ECO:0000313" key="13">
    <source>
        <dbReference type="Proteomes" id="UP000693981"/>
    </source>
</evidence>
<keyword evidence="10 11" id="KW-0472">Membrane</keyword>
<gene>
    <name evidence="12" type="ORF">PHYBOEH_008653</name>
</gene>
<keyword evidence="4 11" id="KW-0337">GPI-anchor biosynthesis</keyword>
<evidence type="ECO:0000256" key="1">
    <source>
        <dbReference type="ARBA" id="ARBA00004477"/>
    </source>
</evidence>
<evidence type="ECO:0000256" key="8">
    <source>
        <dbReference type="ARBA" id="ARBA00022824"/>
    </source>
</evidence>
<comment type="pathway">
    <text evidence="2 11">Glycolipid biosynthesis; glycosylphosphatidylinositol-anchor biosynthesis.</text>
</comment>
<name>A0A8T1X572_9STRA</name>
<proteinExistence type="inferred from homology"/>
<keyword evidence="6 11" id="KW-0808">Transferase</keyword>
<dbReference type="Proteomes" id="UP000693981">
    <property type="component" value="Unassembled WGS sequence"/>
</dbReference>
<comment type="similarity">
    <text evidence="3 11">Belongs to the PIGV family.</text>
</comment>
<comment type="function">
    <text evidence="11">Mannosyltransferase involved in glycosylphosphatidylinositol-anchor biosynthesis.</text>
</comment>
<feature type="transmembrane region" description="Helical" evidence="11">
    <location>
        <begin position="182"/>
        <end position="203"/>
    </location>
</feature>
<dbReference type="Pfam" id="PF04188">
    <property type="entry name" value="Mannosyl_trans2"/>
    <property type="match status" value="1"/>
</dbReference>
<dbReference type="GO" id="GO:0000009">
    <property type="term" value="F:alpha-1,6-mannosyltransferase activity"/>
    <property type="evidence" value="ECO:0007669"/>
    <property type="project" value="InterPro"/>
</dbReference>
<dbReference type="PANTHER" id="PTHR12468:SF2">
    <property type="entry name" value="GPI MANNOSYLTRANSFERASE 2"/>
    <property type="match status" value="1"/>
</dbReference>
<dbReference type="GO" id="GO:0005789">
    <property type="term" value="C:endoplasmic reticulum membrane"/>
    <property type="evidence" value="ECO:0007669"/>
    <property type="project" value="UniProtKB-SubCell"/>
</dbReference>
<dbReference type="GO" id="GO:0031501">
    <property type="term" value="C:mannosyltransferase complex"/>
    <property type="evidence" value="ECO:0007669"/>
    <property type="project" value="TreeGrafter"/>
</dbReference>
<dbReference type="OrthoDB" id="10252502at2759"/>
<evidence type="ECO:0000256" key="11">
    <source>
        <dbReference type="RuleBase" id="RU363112"/>
    </source>
</evidence>
<dbReference type="AlphaFoldDB" id="A0A8T1X572"/>
<comment type="caution">
    <text evidence="11">Lacks conserved residue(s) required for the propagation of feature annotation.</text>
</comment>
<comment type="subcellular location">
    <subcellularLocation>
        <location evidence="1 11">Endoplasmic reticulum membrane</location>
        <topology evidence="1 11">Multi-pass membrane protein</topology>
    </subcellularLocation>
</comment>
<evidence type="ECO:0000256" key="10">
    <source>
        <dbReference type="ARBA" id="ARBA00023136"/>
    </source>
</evidence>
<keyword evidence="5 11" id="KW-0328">Glycosyltransferase</keyword>
<evidence type="ECO:0000313" key="12">
    <source>
        <dbReference type="EMBL" id="KAG7399528.1"/>
    </source>
</evidence>
<feature type="transmembrane region" description="Helical" evidence="11">
    <location>
        <begin position="129"/>
        <end position="162"/>
    </location>
</feature>
<reference evidence="12" key="1">
    <citation type="submission" date="2021-02" db="EMBL/GenBank/DDBJ databases">
        <authorList>
            <person name="Palmer J.M."/>
        </authorList>
    </citation>
    <scope>NUCLEOTIDE SEQUENCE</scope>
    <source>
        <strain evidence="12">SCRP23</strain>
    </source>
</reference>
<sequence length="424" mass="47650">MEQRVVKFAVASRVSVVLLALATSVVVTPYDTSSHLQAGAFYLSSLANWDGVYFSHIARHGYDYEHFHAFFPMYPLLARWLGLLLPLDSTSAVLVSGLIISNVSFVLSAVFLYRLGCIVLKDEVVARRAAYLFCIAPSSVFMSAFYSESLMCLLSFSGMYYLARHAHASTSRRKFCDLVYCALLFGAASATRSNGMLLSLFIAWHRLTVSPSPRTALSRFLGFWIRTAVLGVLAIGPQIVYFVAAMVPYCPSLFDGASESEAVDRSWCSDVIPNFSAMYMFVQSEYWNVGLFRYYEWKQLPNFLLATPIIALSLHSLQGYFRGKIVPGRIQQLHDWRGAALTPYYVHWLFLVLNALLVVHIQVTTRLLCACPPLFWHPAALVCRVSTQKKASPELTTYGRYVVGYFLLFAVLGSVLFTSFYPWT</sequence>
<protein>
    <recommendedName>
        <fullName evidence="11">GPI mannosyltransferase 2</fullName>
        <ecNumber evidence="11">2.4.1.-</ecNumber>
    </recommendedName>
</protein>
<dbReference type="EC" id="2.4.1.-" evidence="11"/>
<evidence type="ECO:0000256" key="2">
    <source>
        <dbReference type="ARBA" id="ARBA00004687"/>
    </source>
</evidence>
<feature type="transmembrane region" description="Helical" evidence="11">
    <location>
        <begin position="223"/>
        <end position="244"/>
    </location>
</feature>
<keyword evidence="9 11" id="KW-1133">Transmembrane helix</keyword>
<dbReference type="EMBL" id="JAGDFL010000051">
    <property type="protein sequence ID" value="KAG7399528.1"/>
    <property type="molecule type" value="Genomic_DNA"/>
</dbReference>
<evidence type="ECO:0000256" key="5">
    <source>
        <dbReference type="ARBA" id="ARBA00022676"/>
    </source>
</evidence>
<dbReference type="PANTHER" id="PTHR12468">
    <property type="entry name" value="GPI MANNOSYLTRANSFERASE 2"/>
    <property type="match status" value="1"/>
</dbReference>
<dbReference type="GO" id="GO:0004376">
    <property type="term" value="F:GPI mannosyltransferase activity"/>
    <property type="evidence" value="ECO:0007669"/>
    <property type="project" value="InterPro"/>
</dbReference>
<evidence type="ECO:0000256" key="3">
    <source>
        <dbReference type="ARBA" id="ARBA00008698"/>
    </source>
</evidence>
<evidence type="ECO:0000256" key="4">
    <source>
        <dbReference type="ARBA" id="ARBA00022502"/>
    </source>
</evidence>
<keyword evidence="13" id="KW-1185">Reference proteome</keyword>
<feature type="transmembrane region" description="Helical" evidence="11">
    <location>
        <begin position="342"/>
        <end position="363"/>
    </location>
</feature>
<organism evidence="12 13">
    <name type="scientific">Phytophthora boehmeriae</name>
    <dbReference type="NCBI Taxonomy" id="109152"/>
    <lineage>
        <taxon>Eukaryota</taxon>
        <taxon>Sar</taxon>
        <taxon>Stramenopiles</taxon>
        <taxon>Oomycota</taxon>
        <taxon>Peronosporomycetes</taxon>
        <taxon>Peronosporales</taxon>
        <taxon>Peronosporaceae</taxon>
        <taxon>Phytophthora</taxon>
    </lineage>
</organism>
<evidence type="ECO:0000256" key="7">
    <source>
        <dbReference type="ARBA" id="ARBA00022692"/>
    </source>
</evidence>
<feature type="transmembrane region" description="Helical" evidence="11">
    <location>
        <begin position="402"/>
        <end position="423"/>
    </location>
</feature>
<evidence type="ECO:0000256" key="9">
    <source>
        <dbReference type="ARBA" id="ARBA00022989"/>
    </source>
</evidence>
<dbReference type="InterPro" id="IPR007315">
    <property type="entry name" value="PIG-V/Gpi18"/>
</dbReference>
<keyword evidence="7 11" id="KW-0812">Transmembrane</keyword>
<evidence type="ECO:0000256" key="6">
    <source>
        <dbReference type="ARBA" id="ARBA00022679"/>
    </source>
</evidence>
<feature type="transmembrane region" description="Helical" evidence="11">
    <location>
        <begin position="93"/>
        <end position="117"/>
    </location>
</feature>
<dbReference type="GO" id="GO:0006506">
    <property type="term" value="P:GPI anchor biosynthetic process"/>
    <property type="evidence" value="ECO:0007669"/>
    <property type="project" value="UniProtKB-KW"/>
</dbReference>
<comment type="caution">
    <text evidence="12">The sequence shown here is derived from an EMBL/GenBank/DDBJ whole genome shotgun (WGS) entry which is preliminary data.</text>
</comment>